<keyword evidence="3" id="KW-1185">Reference proteome</keyword>
<dbReference type="SUPFAM" id="SSF117916">
    <property type="entry name" value="Fe-S cluster assembly (FSCA) domain-like"/>
    <property type="match status" value="1"/>
</dbReference>
<evidence type="ECO:0000313" key="3">
    <source>
        <dbReference type="Proteomes" id="UP000241238"/>
    </source>
</evidence>
<protein>
    <submittedName>
        <fullName evidence="2">NifU family protein</fullName>
    </submittedName>
</protein>
<sequence>MEKIEKFLDEEIRPELQKHNGDISIEEYDEKSKKLVLRLMGQCCTCPHSIDTTENFIKVSIKEKFPEIETLHVNAGASKEFIEIAKAYLRGR</sequence>
<dbReference type="RefSeq" id="WP_005947995.1">
    <property type="nucleotide sequence ID" value="NZ_CP028103.1"/>
</dbReference>
<dbReference type="EMBL" id="CP028103">
    <property type="protein sequence ID" value="AVQ31658.1"/>
    <property type="molecule type" value="Genomic_DNA"/>
</dbReference>
<dbReference type="Pfam" id="PF01106">
    <property type="entry name" value="NifU"/>
    <property type="match status" value="1"/>
</dbReference>
<dbReference type="Gene3D" id="3.30.300.130">
    <property type="entry name" value="Fe-S cluster assembly (FSCA)"/>
    <property type="match status" value="1"/>
</dbReference>
<accession>A0ABM6U5N4</accession>
<proteinExistence type="predicted"/>
<evidence type="ECO:0000259" key="1">
    <source>
        <dbReference type="Pfam" id="PF01106"/>
    </source>
</evidence>
<dbReference type="Proteomes" id="UP000241238">
    <property type="component" value="Chromosome"/>
</dbReference>
<evidence type="ECO:0000313" key="2">
    <source>
        <dbReference type="EMBL" id="AVQ31658.1"/>
    </source>
</evidence>
<dbReference type="GeneID" id="77468465"/>
<name>A0ABM6U5N4_FUSVA</name>
<gene>
    <name evidence="2" type="ORF">C4N18_10720</name>
</gene>
<reference evidence="3" key="1">
    <citation type="journal article" date="2018" name="MSphere">
        <title>Fusobacterium Genomics Using MinION and Illumina Sequencing Enables Genome Completion and Correction.</title>
        <authorList>
            <person name="Todd S.M."/>
            <person name="Settlage R.E."/>
            <person name="Lahmers K.K."/>
            <person name="Slade D.J."/>
        </authorList>
    </citation>
    <scope>NUCLEOTIDE SEQUENCE [LARGE SCALE GENOMIC DNA]</scope>
    <source>
        <strain evidence="3">ATCC 27725</strain>
    </source>
</reference>
<organism evidence="2 3">
    <name type="scientific">Fusobacterium varium ATCC 27725</name>
    <dbReference type="NCBI Taxonomy" id="469618"/>
    <lineage>
        <taxon>Bacteria</taxon>
        <taxon>Fusobacteriati</taxon>
        <taxon>Fusobacteriota</taxon>
        <taxon>Fusobacteriia</taxon>
        <taxon>Fusobacteriales</taxon>
        <taxon>Fusobacteriaceae</taxon>
        <taxon>Fusobacterium</taxon>
    </lineage>
</organism>
<dbReference type="InterPro" id="IPR001075">
    <property type="entry name" value="NIF_FeS_clus_asmbl_NifU_C"/>
</dbReference>
<dbReference type="InterPro" id="IPR034904">
    <property type="entry name" value="FSCA_dom_sf"/>
</dbReference>
<feature type="domain" description="NIF system FeS cluster assembly NifU C-terminal" evidence="1">
    <location>
        <begin position="4"/>
        <end position="70"/>
    </location>
</feature>